<reference evidence="4" key="1">
    <citation type="submission" date="2014-12" db="EMBL/GenBank/DDBJ databases">
        <title>Genome sequence of Clostridium beijerinckii strain 59B.</title>
        <authorList>
            <person name="Little G.T."/>
            <person name="Minton N.P."/>
        </authorList>
    </citation>
    <scope>NUCLEOTIDE SEQUENCE [LARGE SCALE GENOMIC DNA]</scope>
    <source>
        <strain evidence="4">59B</strain>
    </source>
</reference>
<accession>A0A0B5Q5V5</accession>
<protein>
    <submittedName>
        <fullName evidence="3">Chemotaxis protein</fullName>
    </submittedName>
</protein>
<keyword evidence="1" id="KW-0807">Transducer</keyword>
<gene>
    <name evidence="3" type="ORF">LF65_00963</name>
</gene>
<dbReference type="InterPro" id="IPR003660">
    <property type="entry name" value="HAMP_dom"/>
</dbReference>
<dbReference type="OrthoDB" id="597657at2"/>
<evidence type="ECO:0000256" key="1">
    <source>
        <dbReference type="ARBA" id="ARBA00023224"/>
    </source>
</evidence>
<dbReference type="InterPro" id="IPR004089">
    <property type="entry name" value="MCPsignal_dom"/>
</dbReference>
<evidence type="ECO:0000313" key="3">
    <source>
        <dbReference type="EMBL" id="AJG97584.1"/>
    </source>
</evidence>
<dbReference type="CDD" id="cd11386">
    <property type="entry name" value="MCP_signal"/>
    <property type="match status" value="1"/>
</dbReference>
<dbReference type="PANTHER" id="PTHR32089">
    <property type="entry name" value="METHYL-ACCEPTING CHEMOTAXIS PROTEIN MCPB"/>
    <property type="match status" value="1"/>
</dbReference>
<dbReference type="CDD" id="cd12912">
    <property type="entry name" value="PDC2_MCP_like"/>
    <property type="match status" value="1"/>
</dbReference>
<dbReference type="SMART" id="SM00304">
    <property type="entry name" value="HAMP"/>
    <property type="match status" value="1"/>
</dbReference>
<dbReference type="Proteomes" id="UP000031866">
    <property type="component" value="Chromosome"/>
</dbReference>
<dbReference type="SUPFAM" id="SSF58104">
    <property type="entry name" value="Methyl-accepting chemotaxis protein (MCP) signaling domain"/>
    <property type="match status" value="1"/>
</dbReference>
<dbReference type="AlphaFoldDB" id="A0A0B5Q5V5"/>
<organism evidence="3 4">
    <name type="scientific">Clostridium beijerinckii</name>
    <name type="common">Clostridium MP</name>
    <dbReference type="NCBI Taxonomy" id="1520"/>
    <lineage>
        <taxon>Bacteria</taxon>
        <taxon>Bacillati</taxon>
        <taxon>Bacillota</taxon>
        <taxon>Clostridia</taxon>
        <taxon>Eubacteriales</taxon>
        <taxon>Clostridiaceae</taxon>
        <taxon>Clostridium</taxon>
    </lineage>
</organism>
<sequence length="702" mass="77021">MKMSFKTKFMAIILPLVVIGLLSLTGFAYINFRNIIETELVNSMLTRTTESTNHINTWLKGRLGEVQETVQSPVLKEFLDKNPNLDLNSTDGSLALIDGLNLSRFNFIKNTYPDEYAAVHILNNIEPSEWSNKDSLSKLQARYYNVSNGQFNTANWAKGVATEASERYSKTNGIPYDTIFKPTYSEAYNKNVVMMFAWQKDDQGKVRIGAASSLAIEAVEDQVKNLKYGQKGYGILLGSDGTFIVHPNKDWAMKEKINTVNDSELTKLNEAIQGDKPGVFKFGSGSEKKIAFYAKSPISGWTVINVVYEDELFASSNHLILIMIGIAIAITVILSVAIFTASTKLIKPLVQLNEFAEVISTGDLSGSIEVKSKDEFGNLARAFNHTIEALRGIITDITSESSKVNEVSTNLANSCDDSIKVTGEVAKAIQVIAENTTEQSRQVTLASEKTIEMEEVSRVVVNKCNDMLETAEESHNISAVAFEAVDKAVESMKLIVENNKTNLEESKMLLERSNEIGKIVEVITNIASQTNLLALNAAIEAARAGEQGKGFAVVADEVRTLAEQSATAASQISALISGIQNQIETISNSMDEGSKEITVGMETALKAETHFDNIEKAIRNIFDVVRDVYNSTESMIKTAKDTVVEMQETSIISEHTASATEEVSASAEEQAVTMDEIGDSANQLAKLAHRLNELVSRFKISK</sequence>
<comment type="similarity">
    <text evidence="2">Belongs to the methyl-accepting chemotaxis (MCP) protein family.</text>
</comment>
<evidence type="ECO:0000256" key="2">
    <source>
        <dbReference type="ARBA" id="ARBA00029447"/>
    </source>
</evidence>
<dbReference type="PROSITE" id="PS50885">
    <property type="entry name" value="HAMP"/>
    <property type="match status" value="1"/>
</dbReference>
<dbReference type="PROSITE" id="PS50111">
    <property type="entry name" value="CHEMOTAXIS_TRANSDUC_2"/>
    <property type="match status" value="1"/>
</dbReference>
<proteinExistence type="inferred from homology"/>
<dbReference type="RefSeq" id="WP_041894462.1">
    <property type="nucleotide sequence ID" value="NZ_CP010086.2"/>
</dbReference>
<dbReference type="GO" id="GO:0005886">
    <property type="term" value="C:plasma membrane"/>
    <property type="evidence" value="ECO:0007669"/>
    <property type="project" value="UniProtKB-SubCell"/>
</dbReference>
<dbReference type="Gene3D" id="3.30.450.20">
    <property type="entry name" value="PAS domain"/>
    <property type="match status" value="1"/>
</dbReference>
<name>A0A0B5Q5V5_CLOBE</name>
<dbReference type="Pfam" id="PF00015">
    <property type="entry name" value="MCPsignal"/>
    <property type="match status" value="1"/>
</dbReference>
<dbReference type="GO" id="GO:0007165">
    <property type="term" value="P:signal transduction"/>
    <property type="evidence" value="ECO:0007669"/>
    <property type="project" value="UniProtKB-KW"/>
</dbReference>
<dbReference type="KEGG" id="cbei:LF65_00963"/>
<evidence type="ECO:0000313" key="4">
    <source>
        <dbReference type="Proteomes" id="UP000031866"/>
    </source>
</evidence>
<dbReference type="Pfam" id="PF00672">
    <property type="entry name" value="HAMP"/>
    <property type="match status" value="1"/>
</dbReference>
<dbReference type="STRING" id="1520.LF65_00963"/>
<dbReference type="CDD" id="cd06225">
    <property type="entry name" value="HAMP"/>
    <property type="match status" value="1"/>
</dbReference>
<dbReference type="Gene3D" id="1.10.287.950">
    <property type="entry name" value="Methyl-accepting chemotaxis protein"/>
    <property type="match status" value="1"/>
</dbReference>
<dbReference type="PANTHER" id="PTHR32089:SF112">
    <property type="entry name" value="LYSOZYME-LIKE PROTEIN-RELATED"/>
    <property type="match status" value="1"/>
</dbReference>
<dbReference type="SMART" id="SM00283">
    <property type="entry name" value="MA"/>
    <property type="match status" value="1"/>
</dbReference>
<dbReference type="EMBL" id="CP010086">
    <property type="protein sequence ID" value="AJG97584.1"/>
    <property type="molecule type" value="Genomic_DNA"/>
</dbReference>